<organism evidence="2 3">
    <name type="scientific">Phytophthora cactorum</name>
    <dbReference type="NCBI Taxonomy" id="29920"/>
    <lineage>
        <taxon>Eukaryota</taxon>
        <taxon>Sar</taxon>
        <taxon>Stramenopiles</taxon>
        <taxon>Oomycota</taxon>
        <taxon>Peronosporomycetes</taxon>
        <taxon>Peronosporales</taxon>
        <taxon>Peronosporaceae</taxon>
        <taxon>Phytophthora</taxon>
    </lineage>
</organism>
<sequence length="50" mass="5710">MILSPFAYDMVSDEFEYATGLQNASGEHNDHSRKQQNGPQLQDQYQAVHI</sequence>
<dbReference type="Proteomes" id="UP000251314">
    <property type="component" value="Unassembled WGS sequence"/>
</dbReference>
<dbReference type="AlphaFoldDB" id="A0A329RHC2"/>
<protein>
    <submittedName>
        <fullName evidence="2">Uncharacterized protein</fullName>
    </submittedName>
</protein>
<reference evidence="2 3" key="1">
    <citation type="submission" date="2018-01" db="EMBL/GenBank/DDBJ databases">
        <title>Draft genome of the strawberry crown rot pathogen Phytophthora cactorum.</title>
        <authorList>
            <person name="Armitage A.D."/>
            <person name="Lysoe E."/>
            <person name="Nellist C.F."/>
            <person name="Harrison R.J."/>
            <person name="Brurberg M.B."/>
        </authorList>
    </citation>
    <scope>NUCLEOTIDE SEQUENCE [LARGE SCALE GENOMIC DNA]</scope>
    <source>
        <strain evidence="2 3">10300</strain>
    </source>
</reference>
<name>A0A329RHC2_9STRA</name>
<comment type="caution">
    <text evidence="2">The sequence shown here is derived from an EMBL/GenBank/DDBJ whole genome shotgun (WGS) entry which is preliminary data.</text>
</comment>
<feature type="region of interest" description="Disordered" evidence="1">
    <location>
        <begin position="22"/>
        <end position="50"/>
    </location>
</feature>
<feature type="compositionally biased region" description="Polar residues" evidence="1">
    <location>
        <begin position="35"/>
        <end position="50"/>
    </location>
</feature>
<dbReference type="EMBL" id="MJFZ01001043">
    <property type="protein sequence ID" value="RAW23509.1"/>
    <property type="molecule type" value="Genomic_DNA"/>
</dbReference>
<accession>A0A329RHC2</accession>
<dbReference type="OrthoDB" id="10380083at2759"/>
<evidence type="ECO:0000313" key="2">
    <source>
        <dbReference type="EMBL" id="RAW23509.1"/>
    </source>
</evidence>
<evidence type="ECO:0000313" key="3">
    <source>
        <dbReference type="Proteomes" id="UP000251314"/>
    </source>
</evidence>
<proteinExistence type="predicted"/>
<evidence type="ECO:0000256" key="1">
    <source>
        <dbReference type="SAM" id="MobiDB-lite"/>
    </source>
</evidence>
<gene>
    <name evidence="2" type="ORF">PC110_g20056</name>
</gene>
<keyword evidence="3" id="KW-1185">Reference proteome</keyword>
<dbReference type="VEuPathDB" id="FungiDB:PC110_g20056"/>